<organism evidence="4 6">
    <name type="scientific">Cercospora beticola</name>
    <name type="common">Sugarbeet leaf spot fungus</name>
    <dbReference type="NCBI Taxonomy" id="122368"/>
    <lineage>
        <taxon>Eukaryota</taxon>
        <taxon>Fungi</taxon>
        <taxon>Dikarya</taxon>
        <taxon>Ascomycota</taxon>
        <taxon>Pezizomycotina</taxon>
        <taxon>Dothideomycetes</taxon>
        <taxon>Dothideomycetidae</taxon>
        <taxon>Mycosphaerellales</taxon>
        <taxon>Mycosphaerellaceae</taxon>
        <taxon>Cercospora</taxon>
    </lineage>
</organism>
<evidence type="ECO:0000313" key="5">
    <source>
        <dbReference type="EMBL" id="WPA99995.1"/>
    </source>
</evidence>
<name>A0A2G5I4F2_CERBT</name>
<dbReference type="PROSITE" id="PS50048">
    <property type="entry name" value="ZN2_CY6_FUNGAL_2"/>
    <property type="match status" value="1"/>
</dbReference>
<evidence type="ECO:0000256" key="2">
    <source>
        <dbReference type="SAM" id="MobiDB-lite"/>
    </source>
</evidence>
<dbReference type="GO" id="GO:0008270">
    <property type="term" value="F:zinc ion binding"/>
    <property type="evidence" value="ECO:0007669"/>
    <property type="project" value="InterPro"/>
</dbReference>
<feature type="compositionally biased region" description="Basic residues" evidence="2">
    <location>
        <begin position="1"/>
        <end position="10"/>
    </location>
</feature>
<evidence type="ECO:0000256" key="1">
    <source>
        <dbReference type="ARBA" id="ARBA00023242"/>
    </source>
</evidence>
<feature type="region of interest" description="Disordered" evidence="2">
    <location>
        <begin position="1"/>
        <end position="62"/>
    </location>
</feature>
<keyword evidence="7" id="KW-1185">Reference proteome</keyword>
<gene>
    <name evidence="4" type="ORF">CB0940_02845</name>
    <name evidence="5" type="ORF">RHO25_004615</name>
</gene>
<proteinExistence type="predicted"/>
<evidence type="ECO:0000259" key="3">
    <source>
        <dbReference type="PROSITE" id="PS50048"/>
    </source>
</evidence>
<dbReference type="OrthoDB" id="3848087at2759"/>
<feature type="compositionally biased region" description="Polar residues" evidence="2">
    <location>
        <begin position="39"/>
        <end position="57"/>
    </location>
</feature>
<accession>A0A2G5I4F2</accession>
<reference evidence="5 7" key="2">
    <citation type="submission" date="2023-09" db="EMBL/GenBank/DDBJ databases">
        <title>Complete-Gapless Cercospora beticola genome.</title>
        <authorList>
            <person name="Wyatt N.A."/>
            <person name="Spanner R.E."/>
            <person name="Bolton M.D."/>
        </authorList>
    </citation>
    <scope>NUCLEOTIDE SEQUENCE [LARGE SCALE GENOMIC DNA]</scope>
    <source>
        <strain evidence="5">Cb09-40</strain>
    </source>
</reference>
<evidence type="ECO:0000313" key="6">
    <source>
        <dbReference type="Proteomes" id="UP000230605"/>
    </source>
</evidence>
<keyword evidence="1" id="KW-0539">Nucleus</keyword>
<dbReference type="InterPro" id="IPR001138">
    <property type="entry name" value="Zn2Cys6_DnaBD"/>
</dbReference>
<protein>
    <recommendedName>
        <fullName evidence="3">Zn(2)-C6 fungal-type domain-containing protein</fullName>
    </recommendedName>
</protein>
<feature type="domain" description="Zn(2)-C6 fungal-type" evidence="3">
    <location>
        <begin position="171"/>
        <end position="203"/>
    </location>
</feature>
<reference evidence="4 6" key="1">
    <citation type="submission" date="2015-10" db="EMBL/GenBank/DDBJ databases">
        <title>The cercosporin biosynthetic gene cluster was horizontally transferred to several fungal lineages and shown to be expanded in Cercospora beticola based on microsynteny with recipient genomes.</title>
        <authorList>
            <person name="De Jonge R."/>
            <person name="Ebert M.K."/>
            <person name="Suttle J.C."/>
            <person name="Jurick Ii W.M."/>
            <person name="Secor G.A."/>
            <person name="Thomma B.P."/>
            <person name="Van De Peer Y."/>
            <person name="Bolton M.D."/>
        </authorList>
    </citation>
    <scope>NUCLEOTIDE SEQUENCE [LARGE SCALE GENOMIC DNA]</scope>
    <source>
        <strain evidence="4 6">09-40</strain>
    </source>
</reference>
<dbReference type="EMBL" id="CP134186">
    <property type="protein sequence ID" value="WPA99995.1"/>
    <property type="molecule type" value="Genomic_DNA"/>
</dbReference>
<dbReference type="EMBL" id="LKMD01000101">
    <property type="protein sequence ID" value="PIA99689.1"/>
    <property type="molecule type" value="Genomic_DNA"/>
</dbReference>
<evidence type="ECO:0000313" key="4">
    <source>
        <dbReference type="EMBL" id="PIA99689.1"/>
    </source>
</evidence>
<sequence length="862" mass="97562">MAPKKSRKRKAPDAGEDGSSKKRVAILQDSAPSHAALFSDTSISPPATSPEESTGVATTLPGLSDLDYTPNKWDSPHLHRYFELLQDGHFKMKSGATAKYTAPTPKSEHVLDLPAVEGRNFTLVEDAICLVNQDQPDGTTIKVWKIPIRNMTAEELQFDAFMVPGWATPLKCPSCKKKQVKCNKKRPCDKCSKDPVDAAECVKAKHEVADHRWLTESACSSENISKIVQLGQLVAQILNRVPFEPDVDIWTGRRQPDVRALVPPQKRFVELVSIIEWKRRHFQELDFDRIPPHPAPWSDKTHTYRFFGRAAFGGPPVLQWRKQSYGTQPRSLIWSGKDGQHANFLTLSPANFDASQRETPSEDHLDDYQFFGQYFDGAPDDCNNKDLVTEAKTDSKTASMLRAFQQGLFALVGHVGEWTAINSTWHEHTSAYQSKAGTKGAMLDGPLNGGLLLKKPNAITNALYFGQSWHALLAKPFTHAAIPKVDDRACLSYAMSTTLDAFEAGKSFPWITFTLYRALYELESGIVTRDMVIEQALTSFDSADPDNASRWAICMHCLKSIARDRLCWIETIKGPLLCCRSCSNSSYALKTFSNRPNLFDTLRRRCEQIFKSDSLFTTPDWTPNELSATLHQNHQVPGEVVKYIHGFTALPMDLYTQSAIYLRPEIEKVHQRYGDQLHSPHNITLVPSCLNKLHLTGAISLLPVVKNAMVLGLKEQELGRLRPRYHPDLEAEWAANEAAQDHQRIVCSLTPSNTKLRMRQERSPEIDQRIREMEKSGVWDGDLVPFVKGLFQTKSSRIQSPHWPVENMWQDTRWKELVALIKEMQGSKDWNPESNDIVWIGPQQDLPWFWREDHAPTDVDRE</sequence>
<dbReference type="Proteomes" id="UP001302367">
    <property type="component" value="Chromosome 3"/>
</dbReference>
<dbReference type="Proteomes" id="UP000230605">
    <property type="component" value="Chromosome 3"/>
</dbReference>
<evidence type="ECO:0000313" key="7">
    <source>
        <dbReference type="Proteomes" id="UP001302367"/>
    </source>
</evidence>
<dbReference type="GO" id="GO:0000981">
    <property type="term" value="F:DNA-binding transcription factor activity, RNA polymerase II-specific"/>
    <property type="evidence" value="ECO:0007669"/>
    <property type="project" value="InterPro"/>
</dbReference>
<dbReference type="AlphaFoldDB" id="A0A2G5I4F2"/>